<evidence type="ECO:0000313" key="1">
    <source>
        <dbReference type="EMBL" id="GFP79701.1"/>
    </source>
</evidence>
<keyword evidence="2" id="KW-1185">Reference proteome</keyword>
<dbReference type="AlphaFoldDB" id="A0A830BCB7"/>
<reference evidence="1" key="1">
    <citation type="submission" date="2020-07" db="EMBL/GenBank/DDBJ databases">
        <title>Ethylene signaling mediates host invasion by parasitic plants.</title>
        <authorList>
            <person name="Yoshida S."/>
        </authorList>
    </citation>
    <scope>NUCLEOTIDE SEQUENCE</scope>
    <source>
        <strain evidence="1">Okayama</strain>
    </source>
</reference>
<dbReference type="GO" id="GO:0000428">
    <property type="term" value="C:DNA-directed RNA polymerase complex"/>
    <property type="evidence" value="ECO:0007669"/>
    <property type="project" value="UniProtKB-KW"/>
</dbReference>
<gene>
    <name evidence="1" type="ORF">PHJA_000113600</name>
</gene>
<accession>A0A830BCB7</accession>
<protein>
    <submittedName>
        <fullName evidence="1">DNA-directed RNA polymerase subunit beta</fullName>
    </submittedName>
</protein>
<dbReference type="Proteomes" id="UP000653305">
    <property type="component" value="Unassembled WGS sequence"/>
</dbReference>
<comment type="caution">
    <text evidence="1">The sequence shown here is derived from an EMBL/GenBank/DDBJ whole genome shotgun (WGS) entry which is preliminary data.</text>
</comment>
<sequence>MIRRDKNSLLRILGVKKKIEFLIIQTLVDVYGWTLDNDFSFEFGYLINALL</sequence>
<name>A0A830BCB7_9LAMI</name>
<evidence type="ECO:0000313" key="2">
    <source>
        <dbReference type="Proteomes" id="UP000653305"/>
    </source>
</evidence>
<keyword evidence="1" id="KW-0804">Transcription</keyword>
<dbReference type="EMBL" id="BMAC01000011">
    <property type="protein sequence ID" value="GFP79701.1"/>
    <property type="molecule type" value="Genomic_DNA"/>
</dbReference>
<keyword evidence="1" id="KW-0240">DNA-directed RNA polymerase</keyword>
<organism evidence="1 2">
    <name type="scientific">Phtheirospermum japonicum</name>
    <dbReference type="NCBI Taxonomy" id="374723"/>
    <lineage>
        <taxon>Eukaryota</taxon>
        <taxon>Viridiplantae</taxon>
        <taxon>Streptophyta</taxon>
        <taxon>Embryophyta</taxon>
        <taxon>Tracheophyta</taxon>
        <taxon>Spermatophyta</taxon>
        <taxon>Magnoliopsida</taxon>
        <taxon>eudicotyledons</taxon>
        <taxon>Gunneridae</taxon>
        <taxon>Pentapetalae</taxon>
        <taxon>asterids</taxon>
        <taxon>lamiids</taxon>
        <taxon>Lamiales</taxon>
        <taxon>Orobanchaceae</taxon>
        <taxon>Orobanchaceae incertae sedis</taxon>
        <taxon>Phtheirospermum</taxon>
    </lineage>
</organism>
<proteinExistence type="predicted"/>